<dbReference type="GO" id="GO:0004842">
    <property type="term" value="F:ubiquitin-protein transferase activity"/>
    <property type="evidence" value="ECO:0007669"/>
    <property type="project" value="InterPro"/>
</dbReference>
<dbReference type="Gene3D" id="3.90.1750.10">
    <property type="entry name" value="Hect, E3 ligase catalytic domains"/>
    <property type="match status" value="1"/>
</dbReference>
<dbReference type="SMART" id="SM00119">
    <property type="entry name" value="HECTc"/>
    <property type="match status" value="1"/>
</dbReference>
<dbReference type="PANTHER" id="PTHR46654">
    <property type="entry name" value="E3 UBIQUITIN-PROTEIN LIGASE HECTD3"/>
    <property type="match status" value="1"/>
</dbReference>
<feature type="domain" description="HECT" evidence="3">
    <location>
        <begin position="4098"/>
        <end position="4432"/>
    </location>
</feature>
<gene>
    <name evidence="4" type="ORF">TRSC58_06798</name>
</gene>
<dbReference type="InterPro" id="IPR043136">
    <property type="entry name" value="B30.2/SPRY_sf"/>
</dbReference>
<organism evidence="4 5">
    <name type="scientific">Trypanosoma rangeli SC58</name>
    <dbReference type="NCBI Taxonomy" id="429131"/>
    <lineage>
        <taxon>Eukaryota</taxon>
        <taxon>Discoba</taxon>
        <taxon>Euglenozoa</taxon>
        <taxon>Kinetoplastea</taxon>
        <taxon>Metakinetoplastina</taxon>
        <taxon>Trypanosomatida</taxon>
        <taxon>Trypanosomatidae</taxon>
        <taxon>Trypanosoma</taxon>
        <taxon>Herpetosoma</taxon>
    </lineage>
</organism>
<evidence type="ECO:0000313" key="4">
    <source>
        <dbReference type="EMBL" id="ESL05548.1"/>
    </source>
</evidence>
<feature type="active site" description="Glycyl thioester intermediate" evidence="2">
    <location>
        <position position="4400"/>
    </location>
</feature>
<name>A0A061IS54_TRYRA</name>
<keyword evidence="5" id="KW-1185">Reference proteome</keyword>
<evidence type="ECO:0000256" key="1">
    <source>
        <dbReference type="ARBA" id="ARBA00022786"/>
    </source>
</evidence>
<dbReference type="VEuPathDB" id="TriTrypDB:TRSC58_06798"/>
<dbReference type="GO" id="GO:0005737">
    <property type="term" value="C:cytoplasm"/>
    <property type="evidence" value="ECO:0007669"/>
    <property type="project" value="TreeGrafter"/>
</dbReference>
<dbReference type="Gene3D" id="3.30.2410.10">
    <property type="entry name" value="Hect, E3 ligase catalytic domain"/>
    <property type="match status" value="1"/>
</dbReference>
<evidence type="ECO:0000259" key="3">
    <source>
        <dbReference type="PROSITE" id="PS50237"/>
    </source>
</evidence>
<reference evidence="4 5" key="1">
    <citation type="submission" date="2013-07" db="EMBL/GenBank/DDBJ databases">
        <authorList>
            <person name="Stoco P.H."/>
            <person name="Wagner G."/>
            <person name="Gerber A."/>
            <person name="Zaha A."/>
            <person name="Thompson C."/>
            <person name="Bartholomeu D.C."/>
            <person name="Luckemeyer D.D."/>
            <person name="Bahia D."/>
            <person name="Loreto E."/>
            <person name="Prestes E.B."/>
            <person name="Lima F.M."/>
            <person name="Rodrigues-Luiz G."/>
            <person name="Vallejo G.A."/>
            <person name="Filho J.F."/>
            <person name="Monteiro K.M."/>
            <person name="Tyler K.M."/>
            <person name="de Almeida L.G."/>
            <person name="Ortiz M.F."/>
            <person name="Siervo M.A."/>
            <person name="de Moraes M.H."/>
            <person name="Cunha O.L."/>
            <person name="Mendonca-Neto R."/>
            <person name="Silva R."/>
            <person name="Teixeira S.M."/>
            <person name="Murta S.M."/>
            <person name="Sincero T.C."/>
            <person name="Mendes T.A."/>
            <person name="Urmenyi T.P."/>
            <person name="Silva V.G."/>
            <person name="da Rocha W.D."/>
            <person name="Andersson B."/>
            <person name="Romanha A.J."/>
            <person name="Steindel M."/>
            <person name="de Vasconcelos A.T."/>
            <person name="Grisard E.C."/>
        </authorList>
    </citation>
    <scope>NUCLEOTIDE SEQUENCE [LARGE SCALE GENOMIC DNA]</scope>
    <source>
        <strain evidence="4 5">SC58</strain>
    </source>
</reference>
<dbReference type="EMBL" id="AUPL01006798">
    <property type="protein sequence ID" value="ESL05548.1"/>
    <property type="molecule type" value="Genomic_DNA"/>
</dbReference>
<dbReference type="InterPro" id="IPR000569">
    <property type="entry name" value="HECT_dom"/>
</dbReference>
<dbReference type="InterPro" id="IPR042469">
    <property type="entry name" value="HECTD3"/>
</dbReference>
<dbReference type="Proteomes" id="UP000031737">
    <property type="component" value="Unassembled WGS sequence"/>
</dbReference>
<dbReference type="OrthoDB" id="244640at2759"/>
<dbReference type="Gene3D" id="3.30.2160.10">
    <property type="entry name" value="Hect, E3 ligase catalytic domain"/>
    <property type="match status" value="1"/>
</dbReference>
<dbReference type="InterPro" id="IPR013320">
    <property type="entry name" value="ConA-like_dom_sf"/>
</dbReference>
<dbReference type="SUPFAM" id="SSF56204">
    <property type="entry name" value="Hect, E3 ligase catalytic domain"/>
    <property type="match status" value="1"/>
</dbReference>
<comment type="caution">
    <text evidence="4">The sequence shown here is derived from an EMBL/GenBank/DDBJ whole genome shotgun (WGS) entry which is preliminary data.</text>
</comment>
<protein>
    <recommendedName>
        <fullName evidence="3">HECT domain-containing protein</fullName>
    </recommendedName>
</protein>
<keyword evidence="1 2" id="KW-0833">Ubl conjugation pathway</keyword>
<sequence>MTQETIVNALVDLARVKLFSEQETPAFVPQWLGGTTTVMGKGAFYGASPMPSRGRHMVGFRIYRRRQEGRGVGAPLGGCYYVGLTHGHPPVSNMTNLISRDDVYVLQDTDDQDQVPQLLLRRHCIPRNSQRRIYGNDETVWLELNADMGEITYYRDGMVPIGLAFANIPCVDNLYPFVFHFNDDAVCELVQATVSVEDSRDFFLSGVRRSVAVHTLQQLHVVPYFGDAVSQWIHRFLARSHQDLDSCLLALAVLGGEKSCEFCLHETHGAVVVDSVFDVDSKAIVYLEADGDMRVFATPLSDLKPSFVKPLLFSLSEPDSQRCCGWLFAELSRNLFEASAIMPLMRSEEEKRGEIESHYHDMALETMKLVFLRGLNLIQENVSTTAAGAASTDMPLSPLQSTSRSFMMVNGRQPASGTPVTIDQRLSTGSLYTPNPSIGVTSGSGYSMIRGNVLLENVFTFAVSIITKSSSDVLLYVGVSSETELFTDPQKVVHCKKTWALCNHDAAETNSVNCSVEPGMIFSSGHILFGSGDLIIVQLDRREGTASFSRIRSGKSVEFGVLFETIPEGEKLRPFVLAGADTVVVFSFLNSLVFPARNIFPSGGIAAGESHSSWVHCSSCEVGLSRFWYESEGDIYLCEECFNSWKFPKLMFHYFRAESPLPDYLVSRHSPKELIPGDIVEFVENNVLTWSEDRGVNVKVEGAVCLAKNDAAFAMLEPLNSFSNQRVDISLGHVAGVGGFSFGGLQPFSVQWRVGNILKSSCRVESDTLLVSSTVIPHGTRVVLELKFAAGEGARFLNTAGLFLGVTKLARDCRLINLAELDRYIAEHNVWGIWCDANTKVLSSSTLYLLVDTNRVSVLVSSSLVGLQMHPVVVSCTGLAEEETSLRVAVYSRDACVLTASSGFLSANNSVVEPSLLPVAVGFICEDAIGPTTDVMRSSCFLFDSVAHTLAHASASWQFAPLVTKEGLGILFAIGDTLTITRDQKGVAVYRNGLLLATRTLTAHDNLKPEQLVVYFSTRGTFATLVPPLYGKSHLGKVVRSYGDDVGIVECLCPCPGKRQYAVRAKDVRFCALAADLTRLKPGARVAFKAGSLSIPRRGTVMSIENESVNVRDEEETRTWFSLQLSSLYVVDNEGPHQVLQGLYALPTLPTSTVTRVFEVGRTKYRPQRNGSYNGIMFDLLAHDTIVLTGLSVMTHTTGRHRVDVFFKKGSHHMHEREATAWTKVFSNFVDMHSERQFTVKFSGIHIESNATFALYINATHNCGVGHYSIEDGCSGAISSTMDSDGILTVFVGRTSESSSPFLETVSTPRGFCGSIMYTQSKDTRPALIERAPAYLETPHDDNGGYDDVVFFQSLPVSTCVASNMEFVMEVFDASVLVRKFVFPILIGAGVKQTKGRTQLALSLFYSPLDELSAGAENTERKWVWIYHAMIPLRSDMYELCMDGLALLLKRGRYVVTAVCSTIEGSLEERKGARLSCFLQPSDARYTVKNNFYGVQGFVGDIVATITSNIIACNEVCSIFTGGRLNQNNSASYNGIMFDIRSRRDILVEEIFCIAQTTTDNVNVKVFWKEGSMEGAEKMAAQWQEAISKDMHLSDKQFFSPGPLNLHLRAGQVYALYVNTTSSCGVRFYNRSDGHLGDVGDEFEDDGMLTIFVGKKSESPLPFAEIPAEPRALRGRITYRTFTQKASLARNHAVFPALRGLVVVRILAALIAYVGDASYAATLFEDETVIGVLAKLATANTKNSCTMEVAGNLLSSTVKGNFVEELRDGVVILPLFTQEIARFSSFSKGDLALVASAGDADLSGQLVRLAEDPDENWRVLAMCETNPNQHVALSVDHLLPIISCVDCNQPFSTQEICYKTGKKHMPFLREEEQLISVFTRYLIKQGSLNAEASAAYAKSLVLDPTSHTSCVDLQIPTAETGGGVAVTCDGYTLEYTISPALLLGGKDDIKSLGFVCPFTYHEIMGAFVSVSFTRVSGAWEIIFISDLPFRLGVNAPVRFFFLSLEVILRDGTRQELLSASKMYCAVKGGPIHHKLPTLASLLHYSCISSDGCIHLSLSVKEMEFPAASPLAPASVQGWTWEDGRESAQLQPSKSCALQGPFDFANWPADRPRFWQFSVTSETNEKVFFLEVHFVVPKSITTVFLGTVRNHTIRCSFSLSRNEVLSLALTVDGDFLIYDEDDNIRCHVALDDLQLGSPKGISPKIAVMNVGSDAVTVHLHPPIVVKGARSVTCFTDDAADPGSYVPKWVSYEPLNVNISRNGLTARCCNEGGQAVIGSPLPMAGSSAFVIQMDRSDRARGDSLGSGHFAGIVASTFHQLTPHFGAMCKEVDSVWAVQDVYDADSLPTQELIPPLGTSSNEMFLVGTQLHFLLDREDGTLSLARDNESPRVVFRNIPSNLPLSPFVRLDHATASATIAAFSCTAWGNVGILTSPSMILSSQPITPTILRRLPYSVVFSMFSVFRHIIGLLPSQQVMLIEEAWGDRFNCSRFAYRLTRAVQVLVEVGAFSRRMAYVGAEEAELFCGREEVQKVIRGLSESEQKAVVIHSPCGVEDNVVMLLPDSYEVIGYRNSDCMIRLLYFAEDGPSERTLHLFRFDDSEVFINPCNLVTRHVCVMHQEEIIRPLGDSSWCGVITSGWYDCTMDSVLVDTLNKCQQRVIAMSLVGALEHWHLHNLPHGHVCPKNVYLRIVGESVVACTLWNVHCLLRQDPSAAPGLRLHGRRDMESDRWSCAYILAKLSCLLNAGSKFSNVLKLLRSQNLTFSEVLDQTEIFAEELKRPVEGQVLCLRTGDHLGAGAGSYNGLMFDVVAKHVKVNVTKLSFVPDTTSLTRVTLFVHDGTFMGVENERAVWRLVLDQEIKLVDKRETELADFDPIPIPAGERVAFFLHTTSGNGVLFYSETDGVRANMAAVEEENDHIGITVGKKSENVVPFMGIQNQKRLLRGSITYMLPSQTGGYRSSVITTSCGSQTILQEQQPQNPLGSPVVVAGSRPGLVLDSDEDEYLVFTGENCEWLHKHLIRKVNFMESSEFVKLELALHQIFCKRRKPPWAMRHQYSCNHSLVFHKRTQSTTDSERSDSTGVWWVSDPITASCFVSVWQVVSMTEASLRLLTSPEVVVALSTSTLENVLNHGQAFLHIDDWARSVMSSDNTPKVVRRLARSLAEDHLYLVFGPTGPDTMNAPLVAFLNRRTEDVTVKPATATAALVSVRLGACFQEHFLFNGAMLRCFSEGGKTAAFSKAAFAASQRAIRVTQLPSLHPLRQASADRTTTSTTTMTEQQQHLSHFFLEMGSLENWSSQAVTIHTQFAPLEVSNRCVRQTAHGGPFNCIVAKPFFGGEKIHEVELSIMSSNFHTVQLAFQHSTTGWSLPIPLPLFKHYEDSHLSSAGGVQCVHLFMRVSPHAKRAFASVNGGVIYEVIPNADCPSEFQLAISLSGIASSVQVLRWCVFDKVAPIISRDMLETMWSRLGVGCISPNVSHFVGALTRHSRANLNLTASRKRDASLVSQIEAAMVSYARQLLGKVILGFKAPSLRKKPHVLLPFTPLRGDLVALETLVGTEMRRSSFFLLASAYACLATPTVAQNAEKVETSVNLIFLSLGNESVAPFLSTAFGSTLTLLLLRTATIYTRSIRHMALRSVLRLLKTDQCALPSHEILCASFDPLLRMMNGLCWKGKTSSVVVQLGISLICELIRRYQLERPTLTPPGKKSAVPYAVAAATKIALCAITSNPPAPLPYAFTEDPNEAHRIEYELRTGTTSNKGVGFCYGVFRETFRPSFGSKRFEVILNPARKGNVVVGWEMDADLPGSRASKPAQAEETPRRIQLPSCGYCIDPGGKIYACLSRKRESQPLKARAKGGDVLIVKCLYHEQAVIVTLRRGLRNESVTRFETDPNETLALPVYFAEREEDAVFNGEHLADVSTVMSATQLYDRLQEFPDRLDTGVVPQSYDFYAELSFFCQTVVSSEKLCASFQNGTVITVHAHDLAGLPFLSEFLGAGAFSNEVPLGSLVPYVKRLQIFDVLTSVLSVVVDLRRRTELFELWRKLKFLCSAESSEKIQNETMRPFRNRSGHKARVIIHTMQASPLMRLGLYPTLMRSIFGQLFVQLQKSPLSTFYASPMFTVKLAGFGSTDAGGPYRDVLSQLATEIMTTHPNGAFQLNPLFAQCGRGGQSAVMPNASMALNSQLSLMFEFFGKLLASCFLTKDLLAVKFPPLFWKSLLVEETTCRDLTAIDLDIMRQLTPEELMDLTADELEERFPGILESWSLFVTENSHLNLGAEIPPLTIRSARILGEHVSMLELHKYDTALNYIQRGFDEVVPLYTLNAFRWQQVELMICGTPKLSYDALLEVCQVTLPPRDARMFLDVLASMTDEDRMLLLRFTTGQTRLPLREAIKVQQSGTHDSLPTSSTCFFTLRLPSYSSYDAMREKILYAIRQCKAIDTDEQAREHIILDN</sequence>
<accession>A0A061IS54</accession>
<dbReference type="Pfam" id="PF00632">
    <property type="entry name" value="HECT"/>
    <property type="match status" value="1"/>
</dbReference>
<dbReference type="SUPFAM" id="SSF49899">
    <property type="entry name" value="Concanavalin A-like lectins/glucanases"/>
    <property type="match status" value="1"/>
</dbReference>
<proteinExistence type="predicted"/>
<dbReference type="InterPro" id="IPR035983">
    <property type="entry name" value="Hect_E3_ubiquitin_ligase"/>
</dbReference>
<evidence type="ECO:0000313" key="5">
    <source>
        <dbReference type="Proteomes" id="UP000031737"/>
    </source>
</evidence>
<dbReference type="PROSITE" id="PS50237">
    <property type="entry name" value="HECT"/>
    <property type="match status" value="1"/>
</dbReference>
<dbReference type="Gene3D" id="2.60.120.920">
    <property type="match status" value="1"/>
</dbReference>
<evidence type="ECO:0000256" key="2">
    <source>
        <dbReference type="PROSITE-ProRule" id="PRU00104"/>
    </source>
</evidence>
<dbReference type="PANTHER" id="PTHR46654:SF1">
    <property type="entry name" value="E3 UBIQUITIN-PROTEIN LIGASE HECTD3"/>
    <property type="match status" value="1"/>
</dbReference>